<gene>
    <name evidence="1" type="ORF">Bpfe_014960</name>
</gene>
<dbReference type="EMBL" id="JASAOG010000068">
    <property type="protein sequence ID" value="KAK0055685.1"/>
    <property type="molecule type" value="Genomic_DNA"/>
</dbReference>
<reference evidence="1" key="2">
    <citation type="submission" date="2023-04" db="EMBL/GenBank/DDBJ databases">
        <authorList>
            <person name="Bu L."/>
            <person name="Lu L."/>
            <person name="Laidemitt M.R."/>
            <person name="Zhang S.M."/>
            <person name="Mutuku M."/>
            <person name="Mkoji G."/>
            <person name="Steinauer M."/>
            <person name="Loker E.S."/>
        </authorList>
    </citation>
    <scope>NUCLEOTIDE SEQUENCE</scope>
    <source>
        <strain evidence="1">KasaAsao</strain>
        <tissue evidence="1">Whole Snail</tissue>
    </source>
</reference>
<feature type="non-terminal residue" evidence="1">
    <location>
        <position position="63"/>
    </location>
</feature>
<reference evidence="1" key="1">
    <citation type="journal article" date="2023" name="PLoS Negl. Trop. Dis.">
        <title>A genome sequence for Biomphalaria pfeifferi, the major vector snail for the human-infecting parasite Schistosoma mansoni.</title>
        <authorList>
            <person name="Bu L."/>
            <person name="Lu L."/>
            <person name="Laidemitt M.R."/>
            <person name="Zhang S.M."/>
            <person name="Mutuku M."/>
            <person name="Mkoji G."/>
            <person name="Steinauer M."/>
            <person name="Loker E.S."/>
        </authorList>
    </citation>
    <scope>NUCLEOTIDE SEQUENCE</scope>
    <source>
        <strain evidence="1">KasaAsao</strain>
    </source>
</reference>
<dbReference type="AlphaFoldDB" id="A0AAD8F8Z1"/>
<dbReference type="Proteomes" id="UP001233172">
    <property type="component" value="Unassembled WGS sequence"/>
</dbReference>
<evidence type="ECO:0000313" key="1">
    <source>
        <dbReference type="EMBL" id="KAK0055685.1"/>
    </source>
</evidence>
<protein>
    <submittedName>
        <fullName evidence="1">Uncharacterized protein</fullName>
    </submittedName>
</protein>
<evidence type="ECO:0000313" key="2">
    <source>
        <dbReference type="Proteomes" id="UP001233172"/>
    </source>
</evidence>
<keyword evidence="2" id="KW-1185">Reference proteome</keyword>
<comment type="caution">
    <text evidence="1">The sequence shown here is derived from an EMBL/GenBank/DDBJ whole genome shotgun (WGS) entry which is preliminary data.</text>
</comment>
<organism evidence="1 2">
    <name type="scientific">Biomphalaria pfeifferi</name>
    <name type="common">Bloodfluke planorb</name>
    <name type="synonym">Freshwater snail</name>
    <dbReference type="NCBI Taxonomy" id="112525"/>
    <lineage>
        <taxon>Eukaryota</taxon>
        <taxon>Metazoa</taxon>
        <taxon>Spiralia</taxon>
        <taxon>Lophotrochozoa</taxon>
        <taxon>Mollusca</taxon>
        <taxon>Gastropoda</taxon>
        <taxon>Heterobranchia</taxon>
        <taxon>Euthyneura</taxon>
        <taxon>Panpulmonata</taxon>
        <taxon>Hygrophila</taxon>
        <taxon>Lymnaeoidea</taxon>
        <taxon>Planorbidae</taxon>
        <taxon>Biomphalaria</taxon>
    </lineage>
</organism>
<accession>A0AAD8F8Z1</accession>
<sequence>LPVYSSNETDCENKNVNTNRDTLGSISDDYCTIDRLSYCKKLTASKQSARTTLDFGRVAFTFC</sequence>
<name>A0AAD8F8Z1_BIOPF</name>
<proteinExistence type="predicted"/>